<keyword evidence="2" id="KW-0472">Membrane</keyword>
<keyword evidence="2" id="KW-0812">Transmembrane</keyword>
<keyword evidence="4" id="KW-1185">Reference proteome</keyword>
<name>A0A2J6PXX1_9HELO</name>
<proteinExistence type="predicted"/>
<dbReference type="AlphaFoldDB" id="A0A2J6PXX1"/>
<gene>
    <name evidence="3" type="ORF">NA56DRAFT_672222</name>
</gene>
<accession>A0A2J6PXX1</accession>
<feature type="compositionally biased region" description="Basic and acidic residues" evidence="1">
    <location>
        <begin position="380"/>
        <end position="401"/>
    </location>
</feature>
<feature type="compositionally biased region" description="Basic residues" evidence="1">
    <location>
        <begin position="112"/>
        <end position="124"/>
    </location>
</feature>
<feature type="compositionally biased region" description="Basic residues" evidence="1">
    <location>
        <begin position="461"/>
        <end position="476"/>
    </location>
</feature>
<protein>
    <submittedName>
        <fullName evidence="3">Uncharacterized protein</fullName>
    </submittedName>
</protein>
<dbReference type="EMBL" id="KZ613492">
    <property type="protein sequence ID" value="PMD18875.1"/>
    <property type="molecule type" value="Genomic_DNA"/>
</dbReference>
<evidence type="ECO:0000313" key="3">
    <source>
        <dbReference type="EMBL" id="PMD18875.1"/>
    </source>
</evidence>
<feature type="compositionally biased region" description="Basic and acidic residues" evidence="1">
    <location>
        <begin position="477"/>
        <end position="496"/>
    </location>
</feature>
<feature type="compositionally biased region" description="Basic residues" evidence="1">
    <location>
        <begin position="71"/>
        <end position="81"/>
    </location>
</feature>
<dbReference type="Proteomes" id="UP000235672">
    <property type="component" value="Unassembled WGS sequence"/>
</dbReference>
<dbReference type="OrthoDB" id="5402307at2759"/>
<reference evidence="3 4" key="1">
    <citation type="submission" date="2016-05" db="EMBL/GenBank/DDBJ databases">
        <title>A degradative enzymes factory behind the ericoid mycorrhizal symbiosis.</title>
        <authorList>
            <consortium name="DOE Joint Genome Institute"/>
            <person name="Martino E."/>
            <person name="Morin E."/>
            <person name="Grelet G."/>
            <person name="Kuo A."/>
            <person name="Kohler A."/>
            <person name="Daghino S."/>
            <person name="Barry K."/>
            <person name="Choi C."/>
            <person name="Cichocki N."/>
            <person name="Clum A."/>
            <person name="Copeland A."/>
            <person name="Hainaut M."/>
            <person name="Haridas S."/>
            <person name="Labutti K."/>
            <person name="Lindquist E."/>
            <person name="Lipzen A."/>
            <person name="Khouja H.-R."/>
            <person name="Murat C."/>
            <person name="Ohm R."/>
            <person name="Olson A."/>
            <person name="Spatafora J."/>
            <person name="Veneault-Fourrey C."/>
            <person name="Henrissat B."/>
            <person name="Grigoriev I."/>
            <person name="Martin F."/>
            <person name="Perotto S."/>
        </authorList>
    </citation>
    <scope>NUCLEOTIDE SEQUENCE [LARGE SCALE GENOMIC DNA]</scope>
    <source>
        <strain evidence="3 4">UAMH 7357</strain>
    </source>
</reference>
<sequence length="496" mass="54814">MPLMETVTIINKSGKVVSTGKHLVNIFKEAKEAYDEKKAEIKAEHYARLKHRNAQKLLQVREETRSNVSSRHSHRSRRSSHRPREDGEGPSRPPLASRNLTQISEGSVTSSRRSRSSHHGSRRARSPESPRSPRGYQAPYFENADINPHPGMTRRHTDIPPGPTASALSRGTLPPPYESQLATRPLRQARSDPDLRTEHVDMNLAYGSLPHDLEVTEADKEVELKATMTKLDNLLLEAQCLQHSATAIIANLQSNPEAMAAVALTLAELSTLLTKMSPSILGALKMSSPAVFALLASPQFLIAGGVAIGVTVVMFGGFKIIKKIQASNEARKEANRMDEAMVFDGLEMGSIDTWRRGIAEVEAQSVSTSVDGEFITPEAARQRKERIKERRKEERVHHSRAESVASESTVRPASRAGSESTIRRKAVPEKASSRVALSESGRSERSRKSGKDKEIVVKEKEKKKKNALSVIFRKKDKGKDKEGSEAGSHHPKLIEI</sequence>
<evidence type="ECO:0000313" key="4">
    <source>
        <dbReference type="Proteomes" id="UP000235672"/>
    </source>
</evidence>
<feature type="transmembrane region" description="Helical" evidence="2">
    <location>
        <begin position="300"/>
        <end position="321"/>
    </location>
</feature>
<evidence type="ECO:0000256" key="2">
    <source>
        <dbReference type="SAM" id="Phobius"/>
    </source>
</evidence>
<dbReference type="STRING" id="1745343.A0A2J6PXX1"/>
<keyword evidence="2" id="KW-1133">Transmembrane helix</keyword>
<feature type="region of interest" description="Disordered" evidence="1">
    <location>
        <begin position="380"/>
        <end position="496"/>
    </location>
</feature>
<evidence type="ECO:0000256" key="1">
    <source>
        <dbReference type="SAM" id="MobiDB-lite"/>
    </source>
</evidence>
<feature type="compositionally biased region" description="Basic and acidic residues" evidence="1">
    <location>
        <begin position="441"/>
        <end position="460"/>
    </location>
</feature>
<organism evidence="3 4">
    <name type="scientific">Hyaloscypha hepaticicola</name>
    <dbReference type="NCBI Taxonomy" id="2082293"/>
    <lineage>
        <taxon>Eukaryota</taxon>
        <taxon>Fungi</taxon>
        <taxon>Dikarya</taxon>
        <taxon>Ascomycota</taxon>
        <taxon>Pezizomycotina</taxon>
        <taxon>Leotiomycetes</taxon>
        <taxon>Helotiales</taxon>
        <taxon>Hyaloscyphaceae</taxon>
        <taxon>Hyaloscypha</taxon>
    </lineage>
</organism>
<feature type="region of interest" description="Disordered" evidence="1">
    <location>
        <begin position="52"/>
        <end position="195"/>
    </location>
</feature>